<dbReference type="Proteomes" id="UP001550378">
    <property type="component" value="Unassembled WGS sequence"/>
</dbReference>
<evidence type="ECO:0000259" key="3">
    <source>
        <dbReference type="Pfam" id="PF20568"/>
    </source>
</evidence>
<gene>
    <name evidence="4" type="ORF">ABZ508_10985</name>
</gene>
<dbReference type="Pfam" id="PF20568">
    <property type="entry name" value="DUF6777"/>
    <property type="match status" value="2"/>
</dbReference>
<dbReference type="RefSeq" id="WP_359655571.1">
    <property type="nucleotide sequence ID" value="NZ_JBEXZP010000089.1"/>
</dbReference>
<feature type="domain" description="DUF6777" evidence="3">
    <location>
        <begin position="94"/>
        <end position="220"/>
    </location>
</feature>
<name>A0ABV2W2X3_9ACTN</name>
<comment type="caution">
    <text evidence="4">The sequence shown here is derived from an EMBL/GenBank/DDBJ whole genome shotgun (WGS) entry which is preliminary data.</text>
</comment>
<protein>
    <submittedName>
        <fullName evidence="4">DUF6777 domain-containing protein</fullName>
    </submittedName>
</protein>
<evidence type="ECO:0000313" key="5">
    <source>
        <dbReference type="Proteomes" id="UP001550378"/>
    </source>
</evidence>
<feature type="compositionally biased region" description="Low complexity" evidence="1">
    <location>
        <begin position="225"/>
        <end position="243"/>
    </location>
</feature>
<feature type="region of interest" description="Disordered" evidence="1">
    <location>
        <begin position="60"/>
        <end position="100"/>
    </location>
</feature>
<feature type="signal peptide" evidence="2">
    <location>
        <begin position="1"/>
        <end position="27"/>
    </location>
</feature>
<feature type="compositionally biased region" description="Low complexity" evidence="1">
    <location>
        <begin position="412"/>
        <end position="424"/>
    </location>
</feature>
<organism evidence="4 5">
    <name type="scientific">Streptomyces lavendulocolor</name>
    <dbReference type="NCBI Taxonomy" id="67316"/>
    <lineage>
        <taxon>Bacteria</taxon>
        <taxon>Bacillati</taxon>
        <taxon>Actinomycetota</taxon>
        <taxon>Actinomycetes</taxon>
        <taxon>Kitasatosporales</taxon>
        <taxon>Streptomycetaceae</taxon>
        <taxon>Streptomyces</taxon>
    </lineage>
</organism>
<feature type="compositionally biased region" description="Low complexity" evidence="1">
    <location>
        <begin position="72"/>
        <end position="100"/>
    </location>
</feature>
<keyword evidence="2" id="KW-0732">Signal</keyword>
<dbReference type="InterPro" id="IPR046704">
    <property type="entry name" value="DUF6777"/>
</dbReference>
<feature type="domain" description="DUF6777" evidence="3">
    <location>
        <begin position="250"/>
        <end position="295"/>
    </location>
</feature>
<feature type="region of interest" description="Disordered" evidence="1">
    <location>
        <begin position="204"/>
        <end position="255"/>
    </location>
</feature>
<feature type="compositionally biased region" description="Gly residues" evidence="1">
    <location>
        <begin position="425"/>
        <end position="438"/>
    </location>
</feature>
<feature type="compositionally biased region" description="Pro residues" evidence="1">
    <location>
        <begin position="349"/>
        <end position="364"/>
    </location>
</feature>
<dbReference type="PROSITE" id="PS51257">
    <property type="entry name" value="PROKAR_LIPOPROTEIN"/>
    <property type="match status" value="1"/>
</dbReference>
<evidence type="ECO:0000256" key="2">
    <source>
        <dbReference type="SAM" id="SignalP"/>
    </source>
</evidence>
<feature type="chain" id="PRO_5046357471" evidence="2">
    <location>
        <begin position="28"/>
        <end position="478"/>
    </location>
</feature>
<accession>A0ABV2W2X3</accession>
<evidence type="ECO:0000256" key="1">
    <source>
        <dbReference type="SAM" id="MobiDB-lite"/>
    </source>
</evidence>
<evidence type="ECO:0000313" key="4">
    <source>
        <dbReference type="EMBL" id="MEU0707884.1"/>
    </source>
</evidence>
<keyword evidence="5" id="KW-1185">Reference proteome</keyword>
<dbReference type="EMBL" id="JBEXZR010000007">
    <property type="protein sequence ID" value="MEU0707884.1"/>
    <property type="molecule type" value="Genomic_DNA"/>
</dbReference>
<proteinExistence type="predicted"/>
<feature type="region of interest" description="Disordered" evidence="1">
    <location>
        <begin position="294"/>
        <end position="478"/>
    </location>
</feature>
<reference evidence="4 5" key="1">
    <citation type="submission" date="2024-06" db="EMBL/GenBank/DDBJ databases">
        <title>The Natural Products Discovery Center: Release of the First 8490 Sequenced Strains for Exploring Actinobacteria Biosynthetic Diversity.</title>
        <authorList>
            <person name="Kalkreuter E."/>
            <person name="Kautsar S.A."/>
            <person name="Yang D."/>
            <person name="Bader C.D."/>
            <person name="Teijaro C.N."/>
            <person name="Fluegel L."/>
            <person name="Davis C.M."/>
            <person name="Simpson J.R."/>
            <person name="Lauterbach L."/>
            <person name="Steele A.D."/>
            <person name="Gui C."/>
            <person name="Meng S."/>
            <person name="Li G."/>
            <person name="Viehrig K."/>
            <person name="Ye F."/>
            <person name="Su P."/>
            <person name="Kiefer A.F."/>
            <person name="Nichols A."/>
            <person name="Cepeda A.J."/>
            <person name="Yan W."/>
            <person name="Fan B."/>
            <person name="Jiang Y."/>
            <person name="Adhikari A."/>
            <person name="Zheng C.-J."/>
            <person name="Schuster L."/>
            <person name="Cowan T.M."/>
            <person name="Smanski M.J."/>
            <person name="Chevrette M.G."/>
            <person name="De Carvalho L.P.S."/>
            <person name="Shen B."/>
        </authorList>
    </citation>
    <scope>NUCLEOTIDE SEQUENCE [LARGE SCALE GENOMIC DNA]</scope>
    <source>
        <strain evidence="4 5">NPDC006337</strain>
    </source>
</reference>
<sequence length="478" mass="47007">MRSPIRRRRYAAPARPAALLLAAGLLAAGCGGADDSGGGTTEAAGVALVDQHGVRLQPTGARGPHPFTASTVRPSPQRPAAPAQRVSEGPGPVTVPGSTPGLYGGTPSVADCDVERQADLLTVDDAKAEAFARAAGIGPAGIGSWLRDLTPVLLRADTRVTGHGYRDRSPVPYQTVLQAGTAVLVDQYGAPRVRCACGGPLRSPVLDGGGADRSGTGRSGTEPSGAQSGSTAGVAGAAAVAAGPPQPGGAAGGRATPWVGYRPGRVVIVTPTQQVVHSLLIVNLRNNTWLERLTGTGGARDRRPEAPPPYAPGERDLAASAGTAPPQDPGAVAPTDCPTSIGGTRTVPPGCPTPPPPPSPPVLPAPDGAGGVPDTGQVPDAPAAPEIPDSLVAPDVQQAPGTPPDGGGAPDGGLPDSGGAPDGASDGGVLDGPEGPSGSGAPDATGTPDDLGPLADSEVPDTAGEPEGMPFQPDPYEG</sequence>